<keyword evidence="1" id="KW-0285">Flavoprotein</keyword>
<dbReference type="PANTHER" id="PTHR23026:SF90">
    <property type="entry name" value="IODOTYROSINE DEIODINASE 1"/>
    <property type="match status" value="1"/>
</dbReference>
<dbReference type="InterPro" id="IPR050627">
    <property type="entry name" value="Nitroreductase/BluB"/>
</dbReference>
<dbReference type="Gene3D" id="3.40.109.10">
    <property type="entry name" value="NADH Oxidase"/>
    <property type="match status" value="1"/>
</dbReference>
<dbReference type="Proteomes" id="UP001344906">
    <property type="component" value="Unassembled WGS sequence"/>
</dbReference>
<dbReference type="EMBL" id="BSRI01000001">
    <property type="protein sequence ID" value="GLV53659.1"/>
    <property type="molecule type" value="Genomic_DNA"/>
</dbReference>
<evidence type="ECO:0000259" key="4">
    <source>
        <dbReference type="Pfam" id="PF00881"/>
    </source>
</evidence>
<dbReference type="Pfam" id="PF00881">
    <property type="entry name" value="Nitroreductase"/>
    <property type="match status" value="1"/>
</dbReference>
<dbReference type="InterPro" id="IPR029479">
    <property type="entry name" value="Nitroreductase"/>
</dbReference>
<keyword evidence="6" id="KW-1185">Reference proteome</keyword>
<dbReference type="InterPro" id="IPR000415">
    <property type="entry name" value="Nitroreductase-like"/>
</dbReference>
<organism evidence="5 6">
    <name type="scientific">Dictyobacter halimunensis</name>
    <dbReference type="NCBI Taxonomy" id="3026934"/>
    <lineage>
        <taxon>Bacteria</taxon>
        <taxon>Bacillati</taxon>
        <taxon>Chloroflexota</taxon>
        <taxon>Ktedonobacteria</taxon>
        <taxon>Ktedonobacterales</taxon>
        <taxon>Dictyobacteraceae</taxon>
        <taxon>Dictyobacter</taxon>
    </lineage>
</organism>
<comment type="caution">
    <text evidence="5">The sequence shown here is derived from an EMBL/GenBank/DDBJ whole genome shotgun (WGS) entry which is preliminary data.</text>
</comment>
<dbReference type="CDD" id="cd02062">
    <property type="entry name" value="Nitro_FMN_reductase"/>
    <property type="match status" value="1"/>
</dbReference>
<evidence type="ECO:0000313" key="5">
    <source>
        <dbReference type="EMBL" id="GLV53659.1"/>
    </source>
</evidence>
<proteinExistence type="predicted"/>
<sequence length="199" mass="22401">MEFSEVVRKRRMVRHFTSDPIPANVITRIFDLVQRAPSAGFTQGQSFVVVTRPELKREIARFCTEEEYAETFQHPFISEAPVLAIPCTSESAYHQRYQEADKIDEEGQEIEWPVPFWFMDIGCSVMILLQAVVNEGLAAAFVGIPGKENNAGLKQLLNIPADCTPVGVIPIGHAATDIPSPSLKRGRKSQVEFLHFEKW</sequence>
<evidence type="ECO:0000256" key="2">
    <source>
        <dbReference type="ARBA" id="ARBA00022643"/>
    </source>
</evidence>
<keyword evidence="2" id="KW-0288">FMN</keyword>
<evidence type="ECO:0000256" key="1">
    <source>
        <dbReference type="ARBA" id="ARBA00022630"/>
    </source>
</evidence>
<protein>
    <submittedName>
        <fullName evidence="5">NADH dehydrogenase</fullName>
    </submittedName>
</protein>
<evidence type="ECO:0000256" key="3">
    <source>
        <dbReference type="ARBA" id="ARBA00023002"/>
    </source>
</evidence>
<name>A0ABQ6FJ46_9CHLR</name>
<keyword evidence="3" id="KW-0560">Oxidoreductase</keyword>
<reference evidence="5 6" key="1">
    <citation type="submission" date="2023-02" db="EMBL/GenBank/DDBJ databases">
        <title>Dictyobacter halimunensis sp. nov., a new member of the class Ktedonobacteria from forest soil in a geothermal area.</title>
        <authorList>
            <person name="Rachmania M.K."/>
            <person name="Ningsih F."/>
            <person name="Sakai Y."/>
            <person name="Yabe S."/>
            <person name="Yokota A."/>
            <person name="Sjamsuridzal W."/>
        </authorList>
    </citation>
    <scope>NUCLEOTIDE SEQUENCE [LARGE SCALE GENOMIC DNA]</scope>
    <source>
        <strain evidence="5 6">S3.2.2.5</strain>
    </source>
</reference>
<evidence type="ECO:0000313" key="6">
    <source>
        <dbReference type="Proteomes" id="UP001344906"/>
    </source>
</evidence>
<dbReference type="RefSeq" id="WP_338247370.1">
    <property type="nucleotide sequence ID" value="NZ_BSRI01000001.1"/>
</dbReference>
<feature type="domain" description="Nitroreductase" evidence="4">
    <location>
        <begin position="7"/>
        <end position="173"/>
    </location>
</feature>
<accession>A0ABQ6FJ46</accession>
<dbReference type="PANTHER" id="PTHR23026">
    <property type="entry name" value="NADPH NITROREDUCTASE"/>
    <property type="match status" value="1"/>
</dbReference>
<gene>
    <name evidence="5" type="ORF">KDH_05110</name>
</gene>
<dbReference type="SUPFAM" id="SSF55469">
    <property type="entry name" value="FMN-dependent nitroreductase-like"/>
    <property type="match status" value="1"/>
</dbReference>